<dbReference type="PANTHER" id="PTHR43155:SF2">
    <property type="entry name" value="CYCLIC DI-GMP PHOSPHODIESTERASE PA4108"/>
    <property type="match status" value="1"/>
</dbReference>
<gene>
    <name evidence="2" type="ORF">SAMN04489707_101087</name>
</gene>
<organism evidence="2 3">
    <name type="scientific">Paenacidovorax caeni</name>
    <dbReference type="NCBI Taxonomy" id="343013"/>
    <lineage>
        <taxon>Bacteria</taxon>
        <taxon>Pseudomonadati</taxon>
        <taxon>Pseudomonadota</taxon>
        <taxon>Betaproteobacteria</taxon>
        <taxon>Burkholderiales</taxon>
        <taxon>Comamonadaceae</taxon>
        <taxon>Paenacidovorax</taxon>
    </lineage>
</organism>
<evidence type="ECO:0000259" key="1">
    <source>
        <dbReference type="PROSITE" id="PS51832"/>
    </source>
</evidence>
<reference evidence="2 3" key="1">
    <citation type="submission" date="2016-10" db="EMBL/GenBank/DDBJ databases">
        <authorList>
            <person name="de Groot N.N."/>
        </authorList>
    </citation>
    <scope>NUCLEOTIDE SEQUENCE [LARGE SCALE GENOMIC DNA]</scope>
    <source>
        <strain evidence="2 3">R-24608</strain>
    </source>
</reference>
<dbReference type="PROSITE" id="PS51832">
    <property type="entry name" value="HD_GYP"/>
    <property type="match status" value="1"/>
</dbReference>
<dbReference type="STRING" id="343013.SAMN04489707_101087"/>
<dbReference type="Pfam" id="PF13487">
    <property type="entry name" value="HD_5"/>
    <property type="match status" value="1"/>
</dbReference>
<feature type="domain" description="HD-GYP" evidence="1">
    <location>
        <begin position="112"/>
        <end position="312"/>
    </location>
</feature>
<name>A0A1I7HGJ9_9BURK</name>
<dbReference type="EMBL" id="FPBX01000010">
    <property type="protein sequence ID" value="SFU59835.1"/>
    <property type="molecule type" value="Genomic_DNA"/>
</dbReference>
<dbReference type="RefSeq" id="WP_054255078.1">
    <property type="nucleotide sequence ID" value="NZ_CYIG01000004.1"/>
</dbReference>
<dbReference type="InterPro" id="IPR037522">
    <property type="entry name" value="HD_GYP_dom"/>
</dbReference>
<sequence>MVTNPSIDLNAPPPDGPHYLLAVTDMAERCPVVAHSAIYNDSGIKLVEKGARIDARLYDRLVQHRLQDGIDGHLSAENAVDLHAIAALARQRCQEPLMQRMVQAVGGEARLLAPLESLPLPAPMAFKLTVMREQQPALLAHSVGVMLVALYLGLQSGLDVPGCTSLAAAALLHDIGVLHMDPIWRDPAHKVAGAGRKHLVAHPVTAMLLVRAQPDYPPAVAQAVLEHHERMDGTGYPRGLEGGRISAMGQVLLLAEVVAAFFDKYADHPAQRLSLTLRLNHRKFPAPLVALVLPLLADASTTGADPQTMQHEAERHASVLAQAFARWAQLRAPLAASMPEAGAFIDARLAALQKALTEAGAHPRQLADMLPLLQGDGQGLAELALVGGEALWQLQALVNAVQGRWPRLAERASAGDAAVADWCDACGQWLAGV</sequence>
<protein>
    <submittedName>
        <fullName evidence="2">HD domain-containing protein</fullName>
    </submittedName>
</protein>
<dbReference type="CDD" id="cd00077">
    <property type="entry name" value="HDc"/>
    <property type="match status" value="1"/>
</dbReference>
<dbReference type="Proteomes" id="UP000183656">
    <property type="component" value="Unassembled WGS sequence"/>
</dbReference>
<accession>A0A1I7HGJ9</accession>
<dbReference type="SUPFAM" id="SSF109604">
    <property type="entry name" value="HD-domain/PDEase-like"/>
    <property type="match status" value="1"/>
</dbReference>
<dbReference type="GO" id="GO:0008081">
    <property type="term" value="F:phosphoric diester hydrolase activity"/>
    <property type="evidence" value="ECO:0007669"/>
    <property type="project" value="UniProtKB-ARBA"/>
</dbReference>
<dbReference type="InterPro" id="IPR003607">
    <property type="entry name" value="HD/PDEase_dom"/>
</dbReference>
<dbReference type="Gene3D" id="1.10.3210.10">
    <property type="entry name" value="Hypothetical protein af1432"/>
    <property type="match status" value="1"/>
</dbReference>
<evidence type="ECO:0000313" key="3">
    <source>
        <dbReference type="Proteomes" id="UP000183656"/>
    </source>
</evidence>
<evidence type="ECO:0000313" key="2">
    <source>
        <dbReference type="EMBL" id="SFU59835.1"/>
    </source>
</evidence>
<dbReference type="PANTHER" id="PTHR43155">
    <property type="entry name" value="CYCLIC DI-GMP PHOSPHODIESTERASE PA4108-RELATED"/>
    <property type="match status" value="1"/>
</dbReference>
<dbReference type="AlphaFoldDB" id="A0A1I7HGJ9"/>
<keyword evidence="3" id="KW-1185">Reference proteome</keyword>
<proteinExistence type="predicted"/>